<gene>
    <name evidence="2" type="ORF">Syun_028069</name>
</gene>
<protein>
    <submittedName>
        <fullName evidence="2">Uncharacterized protein</fullName>
    </submittedName>
</protein>
<reference evidence="2 3" key="1">
    <citation type="submission" date="2024-01" db="EMBL/GenBank/DDBJ databases">
        <title>Genome assemblies of Stephania.</title>
        <authorList>
            <person name="Yang L."/>
        </authorList>
    </citation>
    <scope>NUCLEOTIDE SEQUENCE [LARGE SCALE GENOMIC DNA]</scope>
    <source>
        <strain evidence="2">YNDBR</strain>
        <tissue evidence="2">Leaf</tissue>
    </source>
</reference>
<dbReference type="GO" id="GO:0020037">
    <property type="term" value="F:heme binding"/>
    <property type="evidence" value="ECO:0007669"/>
    <property type="project" value="InterPro"/>
</dbReference>
<evidence type="ECO:0000256" key="1">
    <source>
        <dbReference type="SAM" id="MobiDB-lite"/>
    </source>
</evidence>
<evidence type="ECO:0000313" key="3">
    <source>
        <dbReference type="Proteomes" id="UP001420932"/>
    </source>
</evidence>
<sequence>MEAATRPSSLPSPSARDWSLQSPPRVPSPHPKPEDYKKAVEKARKKIRALISVKQCALLMLQLMTLCWDIRYEDKDWRSVRYDEACIRASSWSQQRLAGVVAVEVAGGPKIPFHPGRESAKLAKEPKKEGLNQYLLYGLVFGQSDW</sequence>
<dbReference type="InterPro" id="IPR010255">
    <property type="entry name" value="Haem_peroxidase_sf"/>
</dbReference>
<feature type="region of interest" description="Disordered" evidence="1">
    <location>
        <begin position="1"/>
        <end position="38"/>
    </location>
</feature>
<dbReference type="InterPro" id="IPR002207">
    <property type="entry name" value="Peroxidase_I"/>
</dbReference>
<proteinExistence type="predicted"/>
<keyword evidence="3" id="KW-1185">Reference proteome</keyword>
<dbReference type="Proteomes" id="UP001420932">
    <property type="component" value="Unassembled WGS sequence"/>
</dbReference>
<dbReference type="SUPFAM" id="SSF48113">
    <property type="entry name" value="Heme-dependent peroxidases"/>
    <property type="match status" value="1"/>
</dbReference>
<evidence type="ECO:0000313" key="2">
    <source>
        <dbReference type="EMBL" id="KAK9093158.1"/>
    </source>
</evidence>
<dbReference type="GO" id="GO:0004601">
    <property type="term" value="F:peroxidase activity"/>
    <property type="evidence" value="ECO:0007669"/>
    <property type="project" value="InterPro"/>
</dbReference>
<dbReference type="AlphaFoldDB" id="A0AAP0ENZ8"/>
<comment type="caution">
    <text evidence="2">The sequence shown here is derived from an EMBL/GenBank/DDBJ whole genome shotgun (WGS) entry which is preliminary data.</text>
</comment>
<feature type="compositionally biased region" description="Polar residues" evidence="1">
    <location>
        <begin position="1"/>
        <end position="12"/>
    </location>
</feature>
<dbReference type="PRINTS" id="PR00459">
    <property type="entry name" value="ASPEROXIDASE"/>
</dbReference>
<organism evidence="2 3">
    <name type="scientific">Stephania yunnanensis</name>
    <dbReference type="NCBI Taxonomy" id="152371"/>
    <lineage>
        <taxon>Eukaryota</taxon>
        <taxon>Viridiplantae</taxon>
        <taxon>Streptophyta</taxon>
        <taxon>Embryophyta</taxon>
        <taxon>Tracheophyta</taxon>
        <taxon>Spermatophyta</taxon>
        <taxon>Magnoliopsida</taxon>
        <taxon>Ranunculales</taxon>
        <taxon>Menispermaceae</taxon>
        <taxon>Menispermoideae</taxon>
        <taxon>Cissampelideae</taxon>
        <taxon>Stephania</taxon>
    </lineage>
</organism>
<dbReference type="EMBL" id="JBBNAF010000012">
    <property type="protein sequence ID" value="KAK9093158.1"/>
    <property type="molecule type" value="Genomic_DNA"/>
</dbReference>
<accession>A0AAP0ENZ8</accession>
<dbReference type="GO" id="GO:0006979">
    <property type="term" value="P:response to oxidative stress"/>
    <property type="evidence" value="ECO:0007669"/>
    <property type="project" value="InterPro"/>
</dbReference>
<name>A0AAP0ENZ8_9MAGN</name>
<dbReference type="Gene3D" id="1.10.520.10">
    <property type="match status" value="1"/>
</dbReference>